<dbReference type="AlphaFoldDB" id="A0A4E0RIA3"/>
<keyword evidence="3" id="KW-1185">Reference proteome</keyword>
<feature type="compositionally biased region" description="Polar residues" evidence="1">
    <location>
        <begin position="26"/>
        <end position="40"/>
    </location>
</feature>
<reference evidence="2" key="1">
    <citation type="submission" date="2019-03" db="EMBL/GenBank/DDBJ databases">
        <title>Improved annotation for the trematode Fasciola hepatica.</title>
        <authorList>
            <person name="Choi Y.-J."/>
            <person name="Martin J."/>
            <person name="Mitreva M."/>
        </authorList>
    </citation>
    <scope>NUCLEOTIDE SEQUENCE [LARGE SCALE GENOMIC DNA]</scope>
</reference>
<feature type="region of interest" description="Disordered" evidence="1">
    <location>
        <begin position="23"/>
        <end position="62"/>
    </location>
</feature>
<name>A0A4E0RIA3_FASHE</name>
<protein>
    <submittedName>
        <fullName evidence="2">Uncharacterized protein</fullName>
    </submittedName>
</protein>
<gene>
    <name evidence="2" type="ORF">D915_000603</name>
</gene>
<dbReference type="EMBL" id="JXXN02000124">
    <property type="protein sequence ID" value="THD28539.1"/>
    <property type="molecule type" value="Genomic_DNA"/>
</dbReference>
<evidence type="ECO:0000256" key="1">
    <source>
        <dbReference type="SAM" id="MobiDB-lite"/>
    </source>
</evidence>
<organism evidence="2 3">
    <name type="scientific">Fasciola hepatica</name>
    <name type="common">Liver fluke</name>
    <dbReference type="NCBI Taxonomy" id="6192"/>
    <lineage>
        <taxon>Eukaryota</taxon>
        <taxon>Metazoa</taxon>
        <taxon>Spiralia</taxon>
        <taxon>Lophotrochozoa</taxon>
        <taxon>Platyhelminthes</taxon>
        <taxon>Trematoda</taxon>
        <taxon>Digenea</taxon>
        <taxon>Plagiorchiida</taxon>
        <taxon>Echinostomata</taxon>
        <taxon>Echinostomatoidea</taxon>
        <taxon>Fasciolidae</taxon>
        <taxon>Fasciola</taxon>
    </lineage>
</organism>
<feature type="compositionally biased region" description="Polar residues" evidence="1">
    <location>
        <begin position="109"/>
        <end position="118"/>
    </location>
</feature>
<proteinExistence type="predicted"/>
<evidence type="ECO:0000313" key="2">
    <source>
        <dbReference type="EMBL" id="THD28539.1"/>
    </source>
</evidence>
<sequence length="189" mass="21505">MSETNQKSAGYKRSKFIASRIFGKFSNPSKQSPMQSNRSCHSFDEPPKQFSTADSSFAGWDKDEGGGLAEDELIFIFPDRPLTPFWPSDTEDGKRKSNSEDLCCHPVSNPFSTRQNAHPSPVDRRARLRPVNQRIPKNEITRNLRMDQEITLQMRLMRTQNVWCIPDVSRGDSELLLANTDPGVSVLFR</sequence>
<comment type="caution">
    <text evidence="2">The sequence shown here is derived from an EMBL/GenBank/DDBJ whole genome shotgun (WGS) entry which is preliminary data.</text>
</comment>
<feature type="region of interest" description="Disordered" evidence="1">
    <location>
        <begin position="86"/>
        <end position="132"/>
    </location>
</feature>
<dbReference type="Proteomes" id="UP000230066">
    <property type="component" value="Unassembled WGS sequence"/>
</dbReference>
<accession>A0A4E0RIA3</accession>
<evidence type="ECO:0000313" key="3">
    <source>
        <dbReference type="Proteomes" id="UP000230066"/>
    </source>
</evidence>
<feature type="compositionally biased region" description="Basic and acidic residues" evidence="1">
    <location>
        <begin position="91"/>
        <end position="103"/>
    </location>
</feature>